<evidence type="ECO:0000256" key="4">
    <source>
        <dbReference type="ARBA" id="ARBA00022597"/>
    </source>
</evidence>
<dbReference type="Pfam" id="PF03609">
    <property type="entry name" value="EII-Sor"/>
    <property type="match status" value="1"/>
</dbReference>
<sequence length="308" mass="32419">MGIEWWQILLLTLYAGYQICDELTINSSAGSAVFAGFISGLIMGDMKTGLMIGGAMQLTVLGVGTFGGSSRIDANSGTVLATAFSIGLGMNKELAISSIAVPVAALLIQTDILARFTNTFFAHRIDKHIEDHNYRAIERNYLLGALPWALSRALPVFLALTFGGGLVNTVVDYMNNQLSWLATGLETAGAVLPAVGFAILLRYLPVKKHFPYLILGFVVTAILATIYGDVGAVGGAVSGLSKDFAHNFSGLPMLGIALIGFGIAAAEYNRSMNKPAAATAGVASNATVEADTTQSMDDMKGEILDDEL</sequence>
<comment type="caution">
    <text evidence="10">The sequence shown here is derived from an EMBL/GenBank/DDBJ whole genome shotgun (WGS) entry which is preliminary data.</text>
</comment>
<feature type="transmembrane region" description="Helical" evidence="9">
    <location>
        <begin position="210"/>
        <end position="228"/>
    </location>
</feature>
<feature type="transmembrane region" description="Helical" evidence="9">
    <location>
        <begin position="248"/>
        <end position="266"/>
    </location>
</feature>
<dbReference type="Proteomes" id="UP000287101">
    <property type="component" value="Unassembled WGS sequence"/>
</dbReference>
<feature type="transmembrane region" description="Helical" evidence="9">
    <location>
        <begin position="180"/>
        <end position="203"/>
    </location>
</feature>
<evidence type="ECO:0000256" key="5">
    <source>
        <dbReference type="ARBA" id="ARBA00022683"/>
    </source>
</evidence>
<dbReference type="PANTHER" id="PTHR32502:SF28">
    <property type="entry name" value="PHOSPHOTRANSFERASE SYSTEM SUGAR-SPECIFIC EIIC COMPONENT"/>
    <property type="match status" value="1"/>
</dbReference>
<name>A0A430A653_9ENTE</name>
<dbReference type="OrthoDB" id="1649937at2"/>
<dbReference type="GO" id="GO:0005886">
    <property type="term" value="C:plasma membrane"/>
    <property type="evidence" value="ECO:0007669"/>
    <property type="project" value="UniProtKB-SubCell"/>
</dbReference>
<dbReference type="InterPro" id="IPR004700">
    <property type="entry name" value="PTS_IIC_man"/>
</dbReference>
<evidence type="ECO:0000313" key="11">
    <source>
        <dbReference type="Proteomes" id="UP000287101"/>
    </source>
</evidence>
<keyword evidence="3" id="KW-1003">Cell membrane</keyword>
<evidence type="ECO:0000256" key="1">
    <source>
        <dbReference type="ARBA" id="ARBA00004651"/>
    </source>
</evidence>
<evidence type="ECO:0000256" key="7">
    <source>
        <dbReference type="ARBA" id="ARBA00022989"/>
    </source>
</evidence>
<keyword evidence="2" id="KW-0813">Transport</keyword>
<keyword evidence="4" id="KW-0762">Sugar transport</keyword>
<gene>
    <name evidence="10" type="ORF">CBF31_08365</name>
</gene>
<evidence type="ECO:0000256" key="6">
    <source>
        <dbReference type="ARBA" id="ARBA00022692"/>
    </source>
</evidence>
<dbReference type="PROSITE" id="PS51106">
    <property type="entry name" value="PTS_EIIC_TYPE_4"/>
    <property type="match status" value="1"/>
</dbReference>
<evidence type="ECO:0000256" key="8">
    <source>
        <dbReference type="ARBA" id="ARBA00023136"/>
    </source>
</evidence>
<keyword evidence="6 9" id="KW-0812">Transmembrane</keyword>
<keyword evidence="11" id="KW-1185">Reference proteome</keyword>
<keyword evidence="8 9" id="KW-0472">Membrane</keyword>
<protein>
    <submittedName>
        <fullName evidence="10">PTS fructose transporter subunit IIC</fullName>
    </submittedName>
</protein>
<dbReference type="GO" id="GO:0009401">
    <property type="term" value="P:phosphoenolpyruvate-dependent sugar phosphotransferase system"/>
    <property type="evidence" value="ECO:0007669"/>
    <property type="project" value="UniProtKB-KW"/>
</dbReference>
<reference evidence="10 11" key="1">
    <citation type="submission" date="2017-05" db="EMBL/GenBank/DDBJ databases">
        <title>Vagococcus spp. assemblies.</title>
        <authorList>
            <person name="Gulvik C.A."/>
        </authorList>
    </citation>
    <scope>NUCLEOTIDE SEQUENCE [LARGE SCALE GENOMIC DNA]</scope>
    <source>
        <strain evidence="10 11">CCUG 41755</strain>
    </source>
</reference>
<keyword evidence="7 9" id="KW-1133">Transmembrane helix</keyword>
<evidence type="ECO:0000313" key="10">
    <source>
        <dbReference type="EMBL" id="RSU02374.1"/>
    </source>
</evidence>
<evidence type="ECO:0000256" key="9">
    <source>
        <dbReference type="SAM" id="Phobius"/>
    </source>
</evidence>
<evidence type="ECO:0000256" key="3">
    <source>
        <dbReference type="ARBA" id="ARBA00022475"/>
    </source>
</evidence>
<dbReference type="PANTHER" id="PTHR32502">
    <property type="entry name" value="N-ACETYLGALACTOSAMINE PERMEASE II COMPONENT-RELATED"/>
    <property type="match status" value="1"/>
</dbReference>
<dbReference type="AlphaFoldDB" id="A0A430A653"/>
<comment type="subcellular location">
    <subcellularLocation>
        <location evidence="1">Cell membrane</location>
        <topology evidence="1">Multi-pass membrane protein</topology>
    </subcellularLocation>
</comment>
<feature type="transmembrane region" description="Helical" evidence="9">
    <location>
        <begin position="141"/>
        <end position="160"/>
    </location>
</feature>
<accession>A0A430A653</accession>
<keyword evidence="5" id="KW-0598">Phosphotransferase system</keyword>
<organism evidence="10 11">
    <name type="scientific">Vagococcus fessus</name>
    <dbReference type="NCBI Taxonomy" id="120370"/>
    <lineage>
        <taxon>Bacteria</taxon>
        <taxon>Bacillati</taxon>
        <taxon>Bacillota</taxon>
        <taxon>Bacilli</taxon>
        <taxon>Lactobacillales</taxon>
        <taxon>Enterococcaceae</taxon>
        <taxon>Vagococcus</taxon>
    </lineage>
</organism>
<evidence type="ECO:0000256" key="2">
    <source>
        <dbReference type="ARBA" id="ARBA00022448"/>
    </source>
</evidence>
<dbReference type="RefSeq" id="WP_126831969.1">
    <property type="nucleotide sequence ID" value="NZ_CBCRYB010000009.1"/>
</dbReference>
<proteinExistence type="predicted"/>
<dbReference type="InterPro" id="IPR050303">
    <property type="entry name" value="GatZ_KbaZ_carbometab"/>
</dbReference>
<dbReference type="EMBL" id="NGJY01000003">
    <property type="protein sequence ID" value="RSU02374.1"/>
    <property type="molecule type" value="Genomic_DNA"/>
</dbReference>